<keyword evidence="2" id="KW-0479">Metal-binding</keyword>
<sequence length="538" mass="58991">MSSSSLIVAVICCQGSQMTAFAMVAANRGFSKSNIGNLVSNQAEKSNFDEICRKTVHNLFSVCSHIQDLGLYQPKWADACEEKTTSNGRKAIIATKDVYKGQALTLFPIHALGVRCLQRDNPPKYSKQSNRSNHDVEFVANNFDCDGDLFGENGHAGALIRLSIPLDKDQPAFDPILRGVNDRLLFAMIDPSREACQGWLGGKIHSASTVRSESNCFTLPLPGAAPLCATVAIRDIKAGEELVHGANPPCVEVIDDCRDAFIQAHMTELADLRTYIEMACKPLRKKVPPATAGPQASSDMSNSTGAKEVKSSPVLENGIGPFHTINKQYPGLRQLNQSPAIFAVDNFLSADECDRLIAKALPHLQPCMVKNEATGVVEQDPSRTNTDANVRQSEVPTVVAKLTDLLLCEANQLEILQILHYSEGQTFKAHTDGFDGPTSACGFEHANRIATIFTYLNDVQLGGGTLFPYINFEIRPKRGMAVIHFPSDLLLRGDERTVHEGMSAKDEKWLLVTWLWSTPRSDKRYSEDNLLSLSSDKI</sequence>
<dbReference type="InterPro" id="IPR006620">
    <property type="entry name" value="Pro_4_hyd_alph"/>
</dbReference>
<dbReference type="EMBL" id="JABMIG020000471">
    <property type="protein sequence ID" value="KAL3776976.1"/>
    <property type="molecule type" value="Genomic_DNA"/>
</dbReference>
<dbReference type="GO" id="GO:0051213">
    <property type="term" value="F:dioxygenase activity"/>
    <property type="evidence" value="ECO:0007669"/>
    <property type="project" value="UniProtKB-KW"/>
</dbReference>
<evidence type="ECO:0000313" key="8">
    <source>
        <dbReference type="EMBL" id="KAL3776976.1"/>
    </source>
</evidence>
<feature type="domain" description="Prolyl 4-hydroxylase alpha subunit" evidence="7">
    <location>
        <begin position="339"/>
        <end position="516"/>
    </location>
</feature>
<dbReference type="Gene3D" id="2.60.120.620">
    <property type="entry name" value="q2cbj1_9rhob like domain"/>
    <property type="match status" value="1"/>
</dbReference>
<evidence type="ECO:0000256" key="3">
    <source>
        <dbReference type="ARBA" id="ARBA00022964"/>
    </source>
</evidence>
<evidence type="ECO:0000256" key="2">
    <source>
        <dbReference type="ARBA" id="ARBA00022723"/>
    </source>
</evidence>
<gene>
    <name evidence="8" type="ORF">HJC23_003200</name>
</gene>
<evidence type="ECO:0000256" key="4">
    <source>
        <dbReference type="ARBA" id="ARBA00023002"/>
    </source>
</evidence>
<comment type="caution">
    <text evidence="8">The sequence shown here is derived from an EMBL/GenBank/DDBJ whole genome shotgun (WGS) entry which is preliminary data.</text>
</comment>
<protein>
    <recommendedName>
        <fullName evidence="7">Prolyl 4-hydroxylase alpha subunit domain-containing protein</fullName>
    </recommendedName>
</protein>
<dbReference type="PANTHER" id="PTHR10869">
    <property type="entry name" value="PROLYL 4-HYDROXYLASE ALPHA SUBUNIT"/>
    <property type="match status" value="1"/>
</dbReference>
<feature type="compositionally biased region" description="Polar residues" evidence="6">
    <location>
        <begin position="294"/>
        <end position="305"/>
    </location>
</feature>
<dbReference type="PANTHER" id="PTHR10869:SF226">
    <property type="entry name" value="PROLYL 4-HYDROXYLASE ALPHA SUBUNIT DOMAIN-CONTAINING PROTEIN"/>
    <property type="match status" value="1"/>
</dbReference>
<organism evidence="8 9">
    <name type="scientific">Cyclotella cryptica</name>
    <dbReference type="NCBI Taxonomy" id="29204"/>
    <lineage>
        <taxon>Eukaryota</taxon>
        <taxon>Sar</taxon>
        <taxon>Stramenopiles</taxon>
        <taxon>Ochrophyta</taxon>
        <taxon>Bacillariophyta</taxon>
        <taxon>Coscinodiscophyceae</taxon>
        <taxon>Thalassiosirophycidae</taxon>
        <taxon>Stephanodiscales</taxon>
        <taxon>Stephanodiscaceae</taxon>
        <taxon>Cyclotella</taxon>
    </lineage>
</organism>
<proteinExistence type="predicted"/>
<evidence type="ECO:0000256" key="5">
    <source>
        <dbReference type="ARBA" id="ARBA00023004"/>
    </source>
</evidence>
<evidence type="ECO:0000313" key="9">
    <source>
        <dbReference type="Proteomes" id="UP001516023"/>
    </source>
</evidence>
<dbReference type="InterPro" id="IPR044862">
    <property type="entry name" value="Pro_4_hyd_alph_FE2OG_OXY"/>
</dbReference>
<dbReference type="InterPro" id="IPR045054">
    <property type="entry name" value="P4HA-like"/>
</dbReference>
<reference evidence="8 9" key="1">
    <citation type="journal article" date="2020" name="G3 (Bethesda)">
        <title>Improved Reference Genome for Cyclotella cryptica CCMP332, a Model for Cell Wall Morphogenesis, Salinity Adaptation, and Lipid Production in Diatoms (Bacillariophyta).</title>
        <authorList>
            <person name="Roberts W.R."/>
            <person name="Downey K.M."/>
            <person name="Ruck E.C."/>
            <person name="Traller J.C."/>
            <person name="Alverson A.J."/>
        </authorList>
    </citation>
    <scope>NUCLEOTIDE SEQUENCE [LARGE SCALE GENOMIC DNA]</scope>
    <source>
        <strain evidence="8 9">CCMP332</strain>
    </source>
</reference>
<comment type="cofactor">
    <cofactor evidence="1">
        <name>L-ascorbate</name>
        <dbReference type="ChEBI" id="CHEBI:38290"/>
    </cofactor>
</comment>
<evidence type="ECO:0000256" key="6">
    <source>
        <dbReference type="SAM" id="MobiDB-lite"/>
    </source>
</evidence>
<accession>A0ABD3NQR9</accession>
<dbReference type="Pfam" id="PF13640">
    <property type="entry name" value="2OG-FeII_Oxy_3"/>
    <property type="match status" value="1"/>
</dbReference>
<keyword evidence="4" id="KW-0560">Oxidoreductase</keyword>
<dbReference type="AlphaFoldDB" id="A0ABD3NQR9"/>
<name>A0ABD3NQR9_9STRA</name>
<keyword evidence="9" id="KW-1185">Reference proteome</keyword>
<dbReference type="Proteomes" id="UP001516023">
    <property type="component" value="Unassembled WGS sequence"/>
</dbReference>
<keyword evidence="3" id="KW-0223">Dioxygenase</keyword>
<feature type="region of interest" description="Disordered" evidence="6">
    <location>
        <begin position="286"/>
        <end position="306"/>
    </location>
</feature>
<evidence type="ECO:0000256" key="1">
    <source>
        <dbReference type="ARBA" id="ARBA00001961"/>
    </source>
</evidence>
<evidence type="ECO:0000259" key="7">
    <source>
        <dbReference type="SMART" id="SM00702"/>
    </source>
</evidence>
<dbReference type="SMART" id="SM00702">
    <property type="entry name" value="P4Hc"/>
    <property type="match status" value="1"/>
</dbReference>
<keyword evidence="5" id="KW-0408">Iron</keyword>
<dbReference type="GO" id="GO:0046872">
    <property type="term" value="F:metal ion binding"/>
    <property type="evidence" value="ECO:0007669"/>
    <property type="project" value="UniProtKB-KW"/>
</dbReference>